<organism evidence="2 3">
    <name type="scientific">Streptomyces termitum</name>
    <dbReference type="NCBI Taxonomy" id="67368"/>
    <lineage>
        <taxon>Bacteria</taxon>
        <taxon>Bacillati</taxon>
        <taxon>Actinomycetota</taxon>
        <taxon>Actinomycetes</taxon>
        <taxon>Kitasatosporales</taxon>
        <taxon>Streptomycetaceae</taxon>
        <taxon>Streptomyces</taxon>
    </lineage>
</organism>
<gene>
    <name evidence="2" type="ORF">GCM10010305_53650</name>
</gene>
<comment type="caution">
    <text evidence="2">The sequence shown here is derived from an EMBL/GenBank/DDBJ whole genome shotgun (WGS) entry which is preliminary data.</text>
</comment>
<dbReference type="Proteomes" id="UP000644020">
    <property type="component" value="Unassembled WGS sequence"/>
</dbReference>
<sequence>MRTFATAAPIAAVVTLPAGHLRLIAADRADTTVEVRPADVAESRDVRAAQDTTVTYADGVLRIAAPENGKRAFGPAGAVEVTVRLPAGSRVEAKAAAAELRGVGRLGDVAFESARGPVKLDEAASARLSLQDGDITVGRLGGAAELTTARGDLRVAEAAEGLVVLTTQAGSITVGAARGVAATLDAGTTAGRISNTLRNAEGTGAGLSIRATTAYGDITAHAN</sequence>
<evidence type="ECO:0000313" key="2">
    <source>
        <dbReference type="EMBL" id="GHB03797.1"/>
    </source>
</evidence>
<evidence type="ECO:0000259" key="1">
    <source>
        <dbReference type="Pfam" id="PF13349"/>
    </source>
</evidence>
<dbReference type="InterPro" id="IPR025164">
    <property type="entry name" value="Toastrack_DUF4097"/>
</dbReference>
<dbReference type="RefSeq" id="WP_189981987.1">
    <property type="nucleotide sequence ID" value="NZ_BMUL01000018.1"/>
</dbReference>
<proteinExistence type="predicted"/>
<reference evidence="2" key="1">
    <citation type="journal article" date="2014" name="Int. J. Syst. Evol. Microbiol.">
        <title>Complete genome sequence of Corynebacterium casei LMG S-19264T (=DSM 44701T), isolated from a smear-ripened cheese.</title>
        <authorList>
            <consortium name="US DOE Joint Genome Institute (JGI-PGF)"/>
            <person name="Walter F."/>
            <person name="Albersmeier A."/>
            <person name="Kalinowski J."/>
            <person name="Ruckert C."/>
        </authorList>
    </citation>
    <scope>NUCLEOTIDE SEQUENCE</scope>
    <source>
        <strain evidence="2">JCM 4518</strain>
    </source>
</reference>
<dbReference type="Pfam" id="PF13349">
    <property type="entry name" value="DUF4097"/>
    <property type="match status" value="1"/>
</dbReference>
<dbReference type="AlphaFoldDB" id="A0A918WD53"/>
<evidence type="ECO:0000313" key="3">
    <source>
        <dbReference type="Proteomes" id="UP000644020"/>
    </source>
</evidence>
<dbReference type="EMBL" id="BMUL01000018">
    <property type="protein sequence ID" value="GHB03797.1"/>
    <property type="molecule type" value="Genomic_DNA"/>
</dbReference>
<name>A0A918WD53_9ACTN</name>
<keyword evidence="3" id="KW-1185">Reference proteome</keyword>
<protein>
    <recommendedName>
        <fullName evidence="1">DUF4097 domain-containing protein</fullName>
    </recommendedName>
</protein>
<feature type="domain" description="DUF4097" evidence="1">
    <location>
        <begin position="21"/>
        <end position="199"/>
    </location>
</feature>
<accession>A0A918WD53</accession>
<reference evidence="2" key="2">
    <citation type="submission" date="2020-09" db="EMBL/GenBank/DDBJ databases">
        <authorList>
            <person name="Sun Q."/>
            <person name="Ohkuma M."/>
        </authorList>
    </citation>
    <scope>NUCLEOTIDE SEQUENCE</scope>
    <source>
        <strain evidence="2">JCM 4518</strain>
    </source>
</reference>